<dbReference type="EMBL" id="JACVVK020000385">
    <property type="protein sequence ID" value="KAK7476109.1"/>
    <property type="molecule type" value="Genomic_DNA"/>
</dbReference>
<name>A0ABD0JMQ0_9CAEN</name>
<feature type="domain" description="Glycoside hydrolase family 9" evidence="10">
    <location>
        <begin position="151"/>
        <end position="551"/>
    </location>
</feature>
<evidence type="ECO:0000256" key="4">
    <source>
        <dbReference type="ARBA" id="ARBA00023001"/>
    </source>
</evidence>
<feature type="chain" id="PRO_5044530292" description="Endoglucanase" evidence="9">
    <location>
        <begin position="22"/>
        <end position="573"/>
    </location>
</feature>
<dbReference type="Pfam" id="PF00759">
    <property type="entry name" value="Glyco_hydro_9"/>
    <property type="match status" value="1"/>
</dbReference>
<keyword evidence="4 9" id="KW-0136">Cellulose degradation</keyword>
<dbReference type="PANTHER" id="PTHR22298">
    <property type="entry name" value="ENDO-1,4-BETA-GLUCANASE"/>
    <property type="match status" value="1"/>
</dbReference>
<dbReference type="SUPFAM" id="SSF48208">
    <property type="entry name" value="Six-hairpin glycosidases"/>
    <property type="match status" value="1"/>
</dbReference>
<feature type="signal peptide" evidence="9">
    <location>
        <begin position="1"/>
        <end position="21"/>
    </location>
</feature>
<dbReference type="EC" id="3.2.1.4" evidence="9"/>
<evidence type="ECO:0000256" key="5">
    <source>
        <dbReference type="ARBA" id="ARBA00023277"/>
    </source>
</evidence>
<feature type="active site" evidence="8">
    <location>
        <position position="530"/>
    </location>
</feature>
<dbReference type="InterPro" id="IPR001701">
    <property type="entry name" value="Glyco_hydro_9"/>
</dbReference>
<evidence type="ECO:0000313" key="11">
    <source>
        <dbReference type="EMBL" id="KAK7476109.1"/>
    </source>
</evidence>
<dbReference type="InterPro" id="IPR008928">
    <property type="entry name" value="6-hairpin_glycosidase_sf"/>
</dbReference>
<comment type="catalytic activity">
    <reaction evidence="1 9">
        <text>Endohydrolysis of (1-&gt;4)-beta-D-glucosidic linkages in cellulose, lichenin and cereal beta-D-glucans.</text>
        <dbReference type="EC" id="3.2.1.4"/>
    </reaction>
</comment>
<dbReference type="GO" id="GO:0030245">
    <property type="term" value="P:cellulose catabolic process"/>
    <property type="evidence" value="ECO:0007669"/>
    <property type="project" value="UniProtKB-KW"/>
</dbReference>
<evidence type="ECO:0000256" key="9">
    <source>
        <dbReference type="RuleBase" id="RU361166"/>
    </source>
</evidence>
<dbReference type="InterPro" id="IPR033126">
    <property type="entry name" value="Glyco_hydro_9_Asp/Glu_AS"/>
</dbReference>
<accession>A0ABD0JMQ0</accession>
<dbReference type="GO" id="GO:0008810">
    <property type="term" value="F:cellulase activity"/>
    <property type="evidence" value="ECO:0007669"/>
    <property type="project" value="UniProtKB-EC"/>
</dbReference>
<keyword evidence="6 8" id="KW-0326">Glycosidase</keyword>
<evidence type="ECO:0000256" key="3">
    <source>
        <dbReference type="ARBA" id="ARBA00022801"/>
    </source>
</evidence>
<proteinExistence type="inferred from homology"/>
<keyword evidence="7 8" id="KW-0624">Polysaccharide degradation</keyword>
<keyword evidence="9" id="KW-0732">Signal</keyword>
<dbReference type="PROSITE" id="PS00698">
    <property type="entry name" value="GH9_3"/>
    <property type="match status" value="1"/>
</dbReference>
<comment type="similarity">
    <text evidence="2 8 9">Belongs to the glycosyl hydrolase 9 (cellulase E) family.</text>
</comment>
<dbReference type="Gene3D" id="1.50.10.10">
    <property type="match status" value="1"/>
</dbReference>
<dbReference type="InterPro" id="IPR012341">
    <property type="entry name" value="6hp_glycosidase-like_sf"/>
</dbReference>
<evidence type="ECO:0000256" key="8">
    <source>
        <dbReference type="PROSITE-ProRule" id="PRU10060"/>
    </source>
</evidence>
<protein>
    <recommendedName>
        <fullName evidence="9">Endoglucanase</fullName>
        <ecNumber evidence="9">3.2.1.4</ecNumber>
    </recommendedName>
</protein>
<comment type="caution">
    <text evidence="11">The sequence shown here is derived from an EMBL/GenBank/DDBJ whole genome shotgun (WGS) entry which is preliminary data.</text>
</comment>
<evidence type="ECO:0000259" key="10">
    <source>
        <dbReference type="Pfam" id="PF00759"/>
    </source>
</evidence>
<dbReference type="Proteomes" id="UP001519460">
    <property type="component" value="Unassembled WGS sequence"/>
</dbReference>
<keyword evidence="5 8" id="KW-0119">Carbohydrate metabolism</keyword>
<organism evidence="11 12">
    <name type="scientific">Batillaria attramentaria</name>
    <dbReference type="NCBI Taxonomy" id="370345"/>
    <lineage>
        <taxon>Eukaryota</taxon>
        <taxon>Metazoa</taxon>
        <taxon>Spiralia</taxon>
        <taxon>Lophotrochozoa</taxon>
        <taxon>Mollusca</taxon>
        <taxon>Gastropoda</taxon>
        <taxon>Caenogastropoda</taxon>
        <taxon>Sorbeoconcha</taxon>
        <taxon>Cerithioidea</taxon>
        <taxon>Batillariidae</taxon>
        <taxon>Batillaria</taxon>
    </lineage>
</organism>
<evidence type="ECO:0000256" key="6">
    <source>
        <dbReference type="ARBA" id="ARBA00023295"/>
    </source>
</evidence>
<evidence type="ECO:0000313" key="12">
    <source>
        <dbReference type="Proteomes" id="UP001519460"/>
    </source>
</evidence>
<dbReference type="AlphaFoldDB" id="A0ABD0JMQ0"/>
<evidence type="ECO:0000256" key="1">
    <source>
        <dbReference type="ARBA" id="ARBA00000966"/>
    </source>
</evidence>
<keyword evidence="3 8" id="KW-0378">Hydrolase</keyword>
<evidence type="ECO:0000256" key="2">
    <source>
        <dbReference type="ARBA" id="ARBA00007072"/>
    </source>
</evidence>
<evidence type="ECO:0000256" key="7">
    <source>
        <dbReference type="ARBA" id="ARBA00023326"/>
    </source>
</evidence>
<keyword evidence="12" id="KW-1185">Reference proteome</keyword>
<sequence length="573" mass="62685">MKSLLFAAAVVAVVLWPESLAVEGANLTAQMQADAGSGGGFRGQFCYTLDDVYIGWEIVMEFNTDVRGIQAVDGVLVGGTSGCSRRWVMANKPYSGIHQSGFHLCIRMSGSVCGGGTAHATGTLINLSHDTMQNIPPAPTVAGAQSMKYNYPEVLQKSILFYEAQRSGKLPHNNRIPWRGDSAVHDHGANGEDLTGGWYDAGDNVKFNFPMAFSTTLLCWGLLEYKEAYSKAGQLDHMYDCIRWPLEYLVKCHTKPNELYVQVGNGQQDHTQWTSPELMDDNRPAYKVDASHPGSDVADETAAAMACGYLAFKEKVFQRRPIFTRKSIHYESNNYTDELVWGGLWLHKATGENSYLQDAQASYEKGPAWGFSWDEKLAGNMVLMCDATHGALGKDDVVATMVAWSPGPDGFGPPFTYTPKCLAWRLQWGALRYSANTAFVALLAAKRGLNKSEYNQWAMCQIHYALGDAGRSFVCGFGKNPPTQPHHRGASCPVRPAPCNWEAQQNPGPNPHVLYGALVGGPGNHDDYTDSRMDFTHNEVACDYNAGFQGAVAGLLQLAIDHELPDPTSCGHC</sequence>
<gene>
    <name evidence="11" type="ORF">BaRGS_00032663</name>
</gene>
<feature type="active site" evidence="8">
    <location>
        <position position="539"/>
    </location>
</feature>
<reference evidence="11 12" key="1">
    <citation type="journal article" date="2023" name="Sci. Data">
        <title>Genome assembly of the Korean intertidal mud-creeper Batillaria attramentaria.</title>
        <authorList>
            <person name="Patra A.K."/>
            <person name="Ho P.T."/>
            <person name="Jun S."/>
            <person name="Lee S.J."/>
            <person name="Kim Y."/>
            <person name="Won Y.J."/>
        </authorList>
    </citation>
    <scope>NUCLEOTIDE SEQUENCE [LARGE SCALE GENOMIC DNA]</scope>
    <source>
        <strain evidence="11">Wonlab-2016</strain>
    </source>
</reference>